<dbReference type="InterPro" id="IPR043129">
    <property type="entry name" value="ATPase_NBD"/>
</dbReference>
<dbReference type="SUPFAM" id="SSF53067">
    <property type="entry name" value="Actin-like ATPase domain"/>
    <property type="match status" value="2"/>
</dbReference>
<dbReference type="Gene3D" id="3.90.640.10">
    <property type="entry name" value="Actin, Chain A, domain 4"/>
    <property type="match status" value="1"/>
</dbReference>
<keyword evidence="1" id="KW-0547">Nucleotide-binding</keyword>
<keyword evidence="4" id="KW-1185">Reference proteome</keyword>
<dbReference type="Gene3D" id="3.30.420.40">
    <property type="match status" value="2"/>
</dbReference>
<dbReference type="Gene3D" id="3.30.30.30">
    <property type="match status" value="1"/>
</dbReference>
<dbReference type="Pfam" id="PF00012">
    <property type="entry name" value="HSP70"/>
    <property type="match status" value="1"/>
</dbReference>
<evidence type="ECO:0000313" key="4">
    <source>
        <dbReference type="Proteomes" id="UP000009328"/>
    </source>
</evidence>
<dbReference type="InParanoid" id="K0KSC7"/>
<dbReference type="HOGENOM" id="CLU_005965_5_0_1"/>
<dbReference type="Proteomes" id="UP000009328">
    <property type="component" value="Unassembled WGS sequence"/>
</dbReference>
<dbReference type="EMBL" id="CAIF01000116">
    <property type="protein sequence ID" value="CCH44234.1"/>
    <property type="molecule type" value="Genomic_DNA"/>
</dbReference>
<dbReference type="eggNOG" id="KOG0103">
    <property type="taxonomic scope" value="Eukaryota"/>
</dbReference>
<dbReference type="InterPro" id="IPR029047">
    <property type="entry name" value="HSP70_peptide-bd_sf"/>
</dbReference>
<reference evidence="3 4" key="1">
    <citation type="journal article" date="2012" name="Eukaryot. Cell">
        <title>Draft genome sequence of Wickerhamomyces ciferrii NRRL Y-1031 F-60-10.</title>
        <authorList>
            <person name="Schneider J."/>
            <person name="Andrea H."/>
            <person name="Blom J."/>
            <person name="Jaenicke S."/>
            <person name="Ruckert C."/>
            <person name="Schorsch C."/>
            <person name="Szczepanowski R."/>
            <person name="Farwick M."/>
            <person name="Goesmann A."/>
            <person name="Puhler A."/>
            <person name="Schaffer S."/>
            <person name="Tauch A."/>
            <person name="Kohler T."/>
            <person name="Brinkrolf K."/>
        </authorList>
    </citation>
    <scope>NUCLEOTIDE SEQUENCE [LARGE SCALE GENOMIC DNA]</scope>
    <source>
        <strain evidence="4">ATCC 14091 / BCRC 22168 / CBS 111 / JCM 3599 / NBRC 0793 / NRRL Y-1031 F-60-10</strain>
    </source>
</reference>
<dbReference type="InterPro" id="IPR018181">
    <property type="entry name" value="Heat_shock_70_CS"/>
</dbReference>
<dbReference type="PANTHER" id="PTHR45639">
    <property type="entry name" value="HSC70CB, ISOFORM G-RELATED"/>
    <property type="match status" value="1"/>
</dbReference>
<proteinExistence type="predicted"/>
<dbReference type="SUPFAM" id="SSF100920">
    <property type="entry name" value="Heat shock protein 70kD (HSP70), peptide-binding domain"/>
    <property type="match status" value="1"/>
</dbReference>
<comment type="caution">
    <text evidence="3">The sequence shown here is derived from an EMBL/GenBank/DDBJ whole genome shotgun (WGS) entry which is preliminary data.</text>
</comment>
<protein>
    <submittedName>
        <fullName evidence="3">Chaperone protein</fullName>
    </submittedName>
</protein>
<accession>K0KSC7</accession>
<dbReference type="PANTHER" id="PTHR45639:SF32">
    <property type="entry name" value="HEAT SHOCK PROTEIN PDR13"/>
    <property type="match status" value="1"/>
</dbReference>
<dbReference type="GO" id="GO:0005829">
    <property type="term" value="C:cytosol"/>
    <property type="evidence" value="ECO:0007669"/>
    <property type="project" value="TreeGrafter"/>
</dbReference>
<dbReference type="InterPro" id="IPR013126">
    <property type="entry name" value="Hsp_70_fam"/>
</dbReference>
<evidence type="ECO:0000313" key="3">
    <source>
        <dbReference type="EMBL" id="CCH44234.1"/>
    </source>
</evidence>
<organism evidence="3 4">
    <name type="scientific">Wickerhamomyces ciferrii (strain ATCC 14091 / BCRC 22168 / CBS 111 / JCM 3599 / NBRC 0793 / NRRL Y-1031 F-60-10)</name>
    <name type="common">Yeast</name>
    <name type="synonym">Pichia ciferrii</name>
    <dbReference type="NCBI Taxonomy" id="1206466"/>
    <lineage>
        <taxon>Eukaryota</taxon>
        <taxon>Fungi</taxon>
        <taxon>Dikarya</taxon>
        <taxon>Ascomycota</taxon>
        <taxon>Saccharomycotina</taxon>
        <taxon>Saccharomycetes</taxon>
        <taxon>Phaffomycetales</taxon>
        <taxon>Wickerhamomycetaceae</taxon>
        <taxon>Wickerhamomyces</taxon>
    </lineage>
</organism>
<dbReference type="STRING" id="1206466.K0KSC7"/>
<sequence>MSLSPIGIDIGSYKTVISVSVDVLLNSYSNRSTPSSLTFTQQGIRLFGEDSKNQAIQNFKTTISQFKHLIKFNSLGELDFISAQLIKHNHELGFQLDNEFYGPVQLYSMFLGSLKTQIEENGIKIGKCIISVPGNYTSRERELVHIAGYIAGLKDLDVISESVAAGMTFATKNHESGTDEQKRIIVDVGYSQLSISLLRISERTIIVERSLVDNNIGGRIIDKLLCDNLLQKVGLNFEIHSKPYQRVLKECEKFKKILSANQFVSVNIENVTEDKDINTSIKREEFEEWINEILVRVQHDVSKFLHKKDQFQSVELIGGTSRIPSIKDIISKGFKTELGLTLNQDEAISLGDAYLSAVFTKNLQQSHYKIQDLNLHKIDFFIHKEKFENVFPKNKKIPQQQTLEFNIDNDFTIEARDKHIILGQWRLTGFDKSGPTFVQVQFLLNLQGELELIQADQVEQTTSSKFTSVFGGKDQFQSVNQLKSQIVPLISKSHIHHFIKQEAKLQKIDLADKLNKETKNQLESTIYRTRRKLTNDELQSQYGSILDQLEDWLYEDGDEAPTETYKEKLAYLEQLPL</sequence>
<dbReference type="GO" id="GO:0005634">
    <property type="term" value="C:nucleus"/>
    <property type="evidence" value="ECO:0007669"/>
    <property type="project" value="TreeGrafter"/>
</dbReference>
<evidence type="ECO:0000256" key="2">
    <source>
        <dbReference type="ARBA" id="ARBA00022840"/>
    </source>
</evidence>
<dbReference type="Gene3D" id="1.20.1270.10">
    <property type="match status" value="1"/>
</dbReference>
<dbReference type="PRINTS" id="PR00301">
    <property type="entry name" value="HEATSHOCK70"/>
</dbReference>
<dbReference type="InterPro" id="IPR029048">
    <property type="entry name" value="HSP70_C_sf"/>
</dbReference>
<dbReference type="SUPFAM" id="SSF100934">
    <property type="entry name" value="Heat shock protein 70kD (HSP70), C-terminal subdomain"/>
    <property type="match status" value="1"/>
</dbReference>
<evidence type="ECO:0000256" key="1">
    <source>
        <dbReference type="ARBA" id="ARBA00022741"/>
    </source>
</evidence>
<keyword evidence="2" id="KW-0067">ATP-binding</keyword>
<gene>
    <name evidence="3" type="ORF">BN7_3795</name>
</gene>
<dbReference type="AlphaFoldDB" id="K0KSC7"/>
<name>K0KSC7_WICCF</name>
<dbReference type="GO" id="GO:0005524">
    <property type="term" value="F:ATP binding"/>
    <property type="evidence" value="ECO:0007669"/>
    <property type="project" value="UniProtKB-KW"/>
</dbReference>
<dbReference type="PROSITE" id="PS01036">
    <property type="entry name" value="HSP70_3"/>
    <property type="match status" value="1"/>
</dbReference>
<dbReference type="GO" id="GO:0140662">
    <property type="term" value="F:ATP-dependent protein folding chaperone"/>
    <property type="evidence" value="ECO:0007669"/>
    <property type="project" value="InterPro"/>
</dbReference>